<gene>
    <name evidence="1" type="ORF">K488DRAFT_82000</name>
</gene>
<accession>A0ACB8QY30</accession>
<sequence length="568" mass="63118">MPSLTQTDNLFNPSGSERAPIDKLPNEILESIFLHFPAQSTRDDSTWLSIMLVCRRWYLVSIACPLIWNNIIIAGYPPHPVFLDRVKLAPLDVTIHISDGDNYVNIARALAVIHEVNHIRHLQLHVPLRQLFQYIPSFITAQASRLESFDLLVTGSKLPDEVVVIPDEIFPGDLSRLRSLSLAGMRDNAYPGLEFSWRNRLFTSNLTALCVSRPAWKSRPSVEELGAVLRCACALESLSLSYALPVATNGPLEISSASTHVSSKIFLPCLTMLRLHDLILELTAVLARLDIPNCAAIYAHAIYDDHYDPRSAQPIAFRAAVAFRDLCRSPGDYLCFRQVGPKHFSWRRFDFRSLGVSDLHFNIEWAPETPLPTTEAAIFVSLTPFFVNRLRGFFAAANFTVSTSSWVTMLLPSLSSVEDIEVFGSLTIGLVQALEHDDKAQMLPCLHRLCIMSVDFSFPLRPPIGLRSLDRSLLNALHSRREASRASLFIELKSCRASQALQARLQELTKGKLIMSGKSVTWDAREWEAGSGSDESDLESDAGSGLDRTGWGSDSGDGSTSSGSRRPE</sequence>
<evidence type="ECO:0000313" key="2">
    <source>
        <dbReference type="Proteomes" id="UP000814128"/>
    </source>
</evidence>
<organism evidence="1 2">
    <name type="scientific">Vararia minispora EC-137</name>
    <dbReference type="NCBI Taxonomy" id="1314806"/>
    <lineage>
        <taxon>Eukaryota</taxon>
        <taxon>Fungi</taxon>
        <taxon>Dikarya</taxon>
        <taxon>Basidiomycota</taxon>
        <taxon>Agaricomycotina</taxon>
        <taxon>Agaricomycetes</taxon>
        <taxon>Russulales</taxon>
        <taxon>Lachnocladiaceae</taxon>
        <taxon>Vararia</taxon>
    </lineage>
</organism>
<reference evidence="1" key="2">
    <citation type="journal article" date="2022" name="New Phytol.">
        <title>Evolutionary transition to the ectomycorrhizal habit in the genomes of a hyperdiverse lineage of mushroom-forming fungi.</title>
        <authorList>
            <person name="Looney B."/>
            <person name="Miyauchi S."/>
            <person name="Morin E."/>
            <person name="Drula E."/>
            <person name="Courty P.E."/>
            <person name="Kohler A."/>
            <person name="Kuo A."/>
            <person name="LaButti K."/>
            <person name="Pangilinan J."/>
            <person name="Lipzen A."/>
            <person name="Riley R."/>
            <person name="Andreopoulos W."/>
            <person name="He G."/>
            <person name="Johnson J."/>
            <person name="Nolan M."/>
            <person name="Tritt A."/>
            <person name="Barry K.W."/>
            <person name="Grigoriev I.V."/>
            <person name="Nagy L.G."/>
            <person name="Hibbett D."/>
            <person name="Henrissat B."/>
            <person name="Matheny P.B."/>
            <person name="Labbe J."/>
            <person name="Martin F.M."/>
        </authorList>
    </citation>
    <scope>NUCLEOTIDE SEQUENCE</scope>
    <source>
        <strain evidence="1">EC-137</strain>
    </source>
</reference>
<proteinExistence type="predicted"/>
<dbReference type="Proteomes" id="UP000814128">
    <property type="component" value="Unassembled WGS sequence"/>
</dbReference>
<evidence type="ECO:0000313" key="1">
    <source>
        <dbReference type="EMBL" id="KAI0036557.1"/>
    </source>
</evidence>
<comment type="caution">
    <text evidence="1">The sequence shown here is derived from an EMBL/GenBank/DDBJ whole genome shotgun (WGS) entry which is preliminary data.</text>
</comment>
<reference evidence="1" key="1">
    <citation type="submission" date="2021-02" db="EMBL/GenBank/DDBJ databases">
        <authorList>
            <consortium name="DOE Joint Genome Institute"/>
            <person name="Ahrendt S."/>
            <person name="Looney B.P."/>
            <person name="Miyauchi S."/>
            <person name="Morin E."/>
            <person name="Drula E."/>
            <person name="Courty P.E."/>
            <person name="Chicoki N."/>
            <person name="Fauchery L."/>
            <person name="Kohler A."/>
            <person name="Kuo A."/>
            <person name="Labutti K."/>
            <person name="Pangilinan J."/>
            <person name="Lipzen A."/>
            <person name="Riley R."/>
            <person name="Andreopoulos W."/>
            <person name="He G."/>
            <person name="Johnson J."/>
            <person name="Barry K.W."/>
            <person name="Grigoriev I.V."/>
            <person name="Nagy L."/>
            <person name="Hibbett D."/>
            <person name="Henrissat B."/>
            <person name="Matheny P.B."/>
            <person name="Labbe J."/>
            <person name="Martin F."/>
        </authorList>
    </citation>
    <scope>NUCLEOTIDE SEQUENCE</scope>
    <source>
        <strain evidence="1">EC-137</strain>
    </source>
</reference>
<protein>
    <submittedName>
        <fullName evidence="1">Uncharacterized protein</fullName>
    </submittedName>
</protein>
<keyword evidence="2" id="KW-1185">Reference proteome</keyword>
<name>A0ACB8QY30_9AGAM</name>
<dbReference type="EMBL" id="MU273470">
    <property type="protein sequence ID" value="KAI0036557.1"/>
    <property type="molecule type" value="Genomic_DNA"/>
</dbReference>